<evidence type="ECO:0000256" key="1">
    <source>
        <dbReference type="SAM" id="MobiDB-lite"/>
    </source>
</evidence>
<feature type="compositionally biased region" description="Polar residues" evidence="1">
    <location>
        <begin position="267"/>
        <end position="282"/>
    </location>
</feature>
<feature type="compositionally biased region" description="Polar residues" evidence="1">
    <location>
        <begin position="303"/>
        <end position="312"/>
    </location>
</feature>
<protein>
    <submittedName>
        <fullName evidence="3">Uncharacterized protein</fullName>
    </submittedName>
</protein>
<feature type="transmembrane region" description="Helical" evidence="2">
    <location>
        <begin position="38"/>
        <end position="60"/>
    </location>
</feature>
<keyword evidence="2" id="KW-0812">Transmembrane</keyword>
<feature type="compositionally biased region" description="Basic and acidic residues" evidence="1">
    <location>
        <begin position="283"/>
        <end position="292"/>
    </location>
</feature>
<proteinExistence type="predicted"/>
<dbReference type="Proteomes" id="UP001151518">
    <property type="component" value="Unassembled WGS sequence"/>
</dbReference>
<gene>
    <name evidence="3" type="ORF">GGI25_004829</name>
</gene>
<feature type="transmembrane region" description="Helical" evidence="2">
    <location>
        <begin position="81"/>
        <end position="114"/>
    </location>
</feature>
<evidence type="ECO:0000256" key="2">
    <source>
        <dbReference type="SAM" id="Phobius"/>
    </source>
</evidence>
<feature type="region of interest" description="Disordered" evidence="1">
    <location>
        <begin position="267"/>
        <end position="323"/>
    </location>
</feature>
<evidence type="ECO:0000313" key="4">
    <source>
        <dbReference type="Proteomes" id="UP001151518"/>
    </source>
</evidence>
<dbReference type="EMBL" id="JANBTW010000072">
    <property type="protein sequence ID" value="KAJ2673076.1"/>
    <property type="molecule type" value="Genomic_DNA"/>
</dbReference>
<dbReference type="AlphaFoldDB" id="A0A9W8G4B9"/>
<accession>A0A9W8G4B9</accession>
<keyword evidence="2" id="KW-0472">Membrane</keyword>
<comment type="caution">
    <text evidence="3">The sequence shown here is derived from an EMBL/GenBank/DDBJ whole genome shotgun (WGS) entry which is preliminary data.</text>
</comment>
<evidence type="ECO:0000313" key="3">
    <source>
        <dbReference type="EMBL" id="KAJ2673076.1"/>
    </source>
</evidence>
<reference evidence="3" key="1">
    <citation type="submission" date="2022-07" db="EMBL/GenBank/DDBJ databases">
        <title>Phylogenomic reconstructions and comparative analyses of Kickxellomycotina fungi.</title>
        <authorList>
            <person name="Reynolds N.K."/>
            <person name="Stajich J.E."/>
            <person name="Barry K."/>
            <person name="Grigoriev I.V."/>
            <person name="Crous P."/>
            <person name="Smith M.E."/>
        </authorList>
    </citation>
    <scope>NUCLEOTIDE SEQUENCE</scope>
    <source>
        <strain evidence="3">NRRL 3115</strain>
    </source>
</reference>
<feature type="transmembrane region" description="Helical" evidence="2">
    <location>
        <begin position="134"/>
        <end position="155"/>
    </location>
</feature>
<sequence length="423" mass="47593">MGVNETVPTSHGFLDGCYLHQDAYGGAATLVSFHFVRFILFTVMFTVAGPAFYRIFAAFFDLERDFKSIADHFDDATNGLIYTYIVFTLGNYAHTFSWVTVVFYFTGIVVYSALVELPFMRVSLNTLRSWGSSTWAVTLTGLALVLVGAGFHIRWAYTAGILAWYLPLFLLATASVWSPVIVQMLHHYCIDNCPNGLGMERHMRRLALVLFTRRNARNLRKQNEQQSIQLGQLRTRAEEYAANPGPSGAIVPSSAPTDMYSVASTRQNNANKDETISLNTIHPTDRDSHESSEGDSDAEANRIPNNSNTLLNMPNEPEHQQHIDSLTREQKNDLIEKRLKNLHYLNVSSDGTLPLHRYQLHLHHWQMFYILAFFTRFDKFVSHACAGIVLGIVTQGSAAYGFDAMMNPKEPSASMASTKDKQE</sequence>
<feature type="transmembrane region" description="Helical" evidence="2">
    <location>
        <begin position="162"/>
        <end position="185"/>
    </location>
</feature>
<name>A0A9W8G4B9_9FUNG</name>
<organism evidence="3 4">
    <name type="scientific">Coemansia spiralis</name>
    <dbReference type="NCBI Taxonomy" id="417178"/>
    <lineage>
        <taxon>Eukaryota</taxon>
        <taxon>Fungi</taxon>
        <taxon>Fungi incertae sedis</taxon>
        <taxon>Zoopagomycota</taxon>
        <taxon>Kickxellomycotina</taxon>
        <taxon>Kickxellomycetes</taxon>
        <taxon>Kickxellales</taxon>
        <taxon>Kickxellaceae</taxon>
        <taxon>Coemansia</taxon>
    </lineage>
</organism>
<keyword evidence="2" id="KW-1133">Transmembrane helix</keyword>
<dbReference type="OrthoDB" id="441660at2759"/>